<proteinExistence type="predicted"/>
<reference evidence="2" key="2">
    <citation type="submission" date="2013-10" db="EMBL/GenBank/DDBJ databases">
        <authorList>
            <person name="Aslett M."/>
        </authorList>
    </citation>
    <scope>NUCLEOTIDE SEQUENCE [LARGE SCALE GENOMIC DNA]</scope>
    <source>
        <strain evidence="2">Houghton</strain>
    </source>
</reference>
<dbReference type="InterPro" id="IPR008250">
    <property type="entry name" value="ATPase_P-typ_transduc_dom_A_sf"/>
</dbReference>
<dbReference type="GO" id="GO:1902600">
    <property type="term" value="P:proton transmembrane transport"/>
    <property type="evidence" value="ECO:0007669"/>
    <property type="project" value="TreeGrafter"/>
</dbReference>
<dbReference type="EMBL" id="HG712318">
    <property type="protein sequence ID" value="CDJ50595.1"/>
    <property type="molecule type" value="Genomic_DNA"/>
</dbReference>
<dbReference type="SUPFAM" id="SSF81653">
    <property type="entry name" value="Calcium ATPase, transduction domain A"/>
    <property type="match status" value="1"/>
</dbReference>
<dbReference type="GO" id="GO:0005886">
    <property type="term" value="C:plasma membrane"/>
    <property type="evidence" value="ECO:0007669"/>
    <property type="project" value="TreeGrafter"/>
</dbReference>
<protein>
    <submittedName>
        <fullName evidence="2">Ca2+ transporting ATPase, related</fullName>
    </submittedName>
</protein>
<sequence>MAAPSCIVLREGREQSVPASAVVPGDVVLLKTGNSVAADMRCIEVTELKANEAILTGESEDVTKTISALDPDAPFATNLCFASTIITNGSGKCLVYATGMDTQVRV</sequence>
<dbReference type="GO" id="GO:0036376">
    <property type="term" value="P:sodium ion export across plasma membrane"/>
    <property type="evidence" value="ECO:0007669"/>
    <property type="project" value="TreeGrafter"/>
</dbReference>
<gene>
    <name evidence="2" type="ORF">EBH_0035060</name>
</gene>
<accession>U6LS11</accession>
<dbReference type="GO" id="GO:1990573">
    <property type="term" value="P:potassium ion import across plasma membrane"/>
    <property type="evidence" value="ECO:0007669"/>
    <property type="project" value="TreeGrafter"/>
</dbReference>
<dbReference type="OrthoDB" id="116380at2759"/>
<dbReference type="GO" id="GO:0030007">
    <property type="term" value="P:intracellular potassium ion homeostasis"/>
    <property type="evidence" value="ECO:0007669"/>
    <property type="project" value="TreeGrafter"/>
</dbReference>
<keyword evidence="3" id="KW-1185">Reference proteome</keyword>
<dbReference type="InterPro" id="IPR050510">
    <property type="entry name" value="Cation_transp_ATPase_P-type"/>
</dbReference>
<dbReference type="Gene3D" id="2.70.150.10">
    <property type="entry name" value="Calcium-transporting ATPase, cytoplasmic transduction domain A"/>
    <property type="match status" value="1"/>
</dbReference>
<reference evidence="2" key="1">
    <citation type="submission" date="2013-10" db="EMBL/GenBank/DDBJ databases">
        <title>Genomic analysis of the causative agents of coccidiosis in chickens.</title>
        <authorList>
            <person name="Reid A.J."/>
            <person name="Blake D."/>
            <person name="Billington K."/>
            <person name="Browne H."/>
            <person name="Dunn M."/>
            <person name="Hung S."/>
            <person name="Kawahara F."/>
            <person name="Miranda-Saavedra D."/>
            <person name="Mourier T."/>
            <person name="Nagra H."/>
            <person name="Otto T.D."/>
            <person name="Rawlings N."/>
            <person name="Sanchez A."/>
            <person name="Sanders M."/>
            <person name="Subramaniam C."/>
            <person name="Tay Y."/>
            <person name="Dear P."/>
            <person name="Doerig C."/>
            <person name="Gruber A."/>
            <person name="Parkinson J."/>
            <person name="Shirley M."/>
            <person name="Wan K.L."/>
            <person name="Berriman M."/>
            <person name="Tomley F."/>
            <person name="Pain A."/>
        </authorList>
    </citation>
    <scope>NUCLEOTIDE SEQUENCE [LARGE SCALE GENOMIC DNA]</scope>
    <source>
        <strain evidence="2">Houghton</strain>
    </source>
</reference>
<dbReference type="PANTHER" id="PTHR43294">
    <property type="entry name" value="SODIUM/POTASSIUM-TRANSPORTING ATPASE SUBUNIT ALPHA"/>
    <property type="match status" value="1"/>
</dbReference>
<feature type="domain" description="P-type ATPase A" evidence="1">
    <location>
        <begin position="2"/>
        <end position="104"/>
    </location>
</feature>
<dbReference type="VEuPathDB" id="ToxoDB:EBH_0035060"/>
<organism evidence="2 3">
    <name type="scientific">Eimeria brunetti</name>
    <dbReference type="NCBI Taxonomy" id="51314"/>
    <lineage>
        <taxon>Eukaryota</taxon>
        <taxon>Sar</taxon>
        <taxon>Alveolata</taxon>
        <taxon>Apicomplexa</taxon>
        <taxon>Conoidasida</taxon>
        <taxon>Coccidia</taxon>
        <taxon>Eucoccidiorida</taxon>
        <taxon>Eimeriorina</taxon>
        <taxon>Eimeriidae</taxon>
        <taxon>Eimeria</taxon>
    </lineage>
</organism>
<dbReference type="GO" id="GO:0006883">
    <property type="term" value="P:intracellular sodium ion homeostasis"/>
    <property type="evidence" value="ECO:0007669"/>
    <property type="project" value="TreeGrafter"/>
</dbReference>
<evidence type="ECO:0000313" key="2">
    <source>
        <dbReference type="EMBL" id="CDJ50595.1"/>
    </source>
</evidence>
<name>U6LS11_9EIME</name>
<dbReference type="PANTHER" id="PTHR43294:SF20">
    <property type="entry name" value="P-TYPE ATPASE"/>
    <property type="match status" value="1"/>
</dbReference>
<evidence type="ECO:0000259" key="1">
    <source>
        <dbReference type="Pfam" id="PF00122"/>
    </source>
</evidence>
<dbReference type="Pfam" id="PF00122">
    <property type="entry name" value="E1-E2_ATPase"/>
    <property type="match status" value="1"/>
</dbReference>
<evidence type="ECO:0000313" key="3">
    <source>
        <dbReference type="Proteomes" id="UP000030750"/>
    </source>
</evidence>
<dbReference type="Proteomes" id="UP000030750">
    <property type="component" value="Unassembled WGS sequence"/>
</dbReference>
<dbReference type="InterPro" id="IPR059000">
    <property type="entry name" value="ATPase_P-type_domA"/>
</dbReference>
<dbReference type="AlphaFoldDB" id="U6LS11"/>
<dbReference type="GO" id="GO:0005391">
    <property type="term" value="F:P-type sodium:potassium-exchanging transporter activity"/>
    <property type="evidence" value="ECO:0007669"/>
    <property type="project" value="TreeGrafter"/>
</dbReference>